<evidence type="ECO:0000259" key="2">
    <source>
        <dbReference type="Pfam" id="PF20157"/>
    </source>
</evidence>
<dbReference type="eggNOG" id="COG2604">
    <property type="taxonomic scope" value="Bacteria"/>
</dbReference>
<feature type="domain" description="6-hydroxymethylpterin diphosphokinase MptE-like" evidence="1">
    <location>
        <begin position="207"/>
        <end position="374"/>
    </location>
</feature>
<dbReference type="InterPro" id="IPR002826">
    <property type="entry name" value="MptE-like"/>
</dbReference>
<accession>D9TJP5</accession>
<dbReference type="Pfam" id="PF01973">
    <property type="entry name" value="MptE-like"/>
    <property type="match status" value="1"/>
</dbReference>
<dbReference type="InterPro" id="IPR045376">
    <property type="entry name" value="Maf_N"/>
</dbReference>
<evidence type="ECO:0008006" key="5">
    <source>
        <dbReference type="Google" id="ProtNLM"/>
    </source>
</evidence>
<keyword evidence="4" id="KW-1185">Reference proteome</keyword>
<dbReference type="PANTHER" id="PTHR41786:SF1">
    <property type="entry name" value="6-HYDROXYMETHYLPTERIN DIPHOSPHOKINASE MPTE-LIKE DOMAIN-CONTAINING PROTEIN"/>
    <property type="match status" value="1"/>
</dbReference>
<dbReference type="EMBL" id="CP002164">
    <property type="protein sequence ID" value="ADL42227.1"/>
    <property type="molecule type" value="Genomic_DNA"/>
</dbReference>
<evidence type="ECO:0000313" key="4">
    <source>
        <dbReference type="Proteomes" id="UP000000347"/>
    </source>
</evidence>
<dbReference type="Proteomes" id="UP000000347">
    <property type="component" value="Chromosome"/>
</dbReference>
<feature type="domain" description="Glycosyltransferase Maf N-terminal" evidence="2">
    <location>
        <begin position="59"/>
        <end position="150"/>
    </location>
</feature>
<gene>
    <name evidence="3" type="ordered locus">COB47_0920</name>
</gene>
<dbReference type="HOGENOM" id="CLU_026503_0_1_9"/>
<evidence type="ECO:0000313" key="3">
    <source>
        <dbReference type="EMBL" id="ADL42227.1"/>
    </source>
</evidence>
<sequence>MILYECNLRYLKNTYTEVYNLIMKTIKNGFSENADIIVEEAKNGDPTLKYYDGSAYYYIHSIYNPWKEAKKFIETNVDNYIGNYIVFGFGLGYHVIELLKYEFVKNVFVFEFNKKIFLNALNTIDISPILNDKKVHFFLVDEIDAFNKYLQSILNSVTPDDYKVIYYEPLIRSIPLEMKEVRDLILEFKILNSTFNNNENYYLLRDNFKSNILNYDKPINELFNKYKNVPAVIIAAGPSLEENIEKIKNLKTNLILIVVSRVARNLLQNGINPTYIAISDPLPIMLEHFKNIEIHYELPLIALSTAYKGVLKKWKCTKYLAFQKNFDLSEEYAKRNSLETIEVGGSVSTFATEVAIKFGCNPIIFVGLDLGFTNNKMHAFENSVIDNYGSVIETTNYFNEKIYTNHSLNIFRRWIEKKIGTNKHITFINTSLKGAKINGSIPMEMDEVVKLL</sequence>
<dbReference type="KEGG" id="cob:COB47_0920"/>
<dbReference type="OrthoDB" id="5291305at2"/>
<dbReference type="AlphaFoldDB" id="D9TJP5"/>
<dbReference type="PANTHER" id="PTHR41786">
    <property type="entry name" value="MOTILITY ACCESSORY FACTOR MAF"/>
    <property type="match status" value="1"/>
</dbReference>
<evidence type="ECO:0000259" key="1">
    <source>
        <dbReference type="Pfam" id="PF01973"/>
    </source>
</evidence>
<protein>
    <recommendedName>
        <fullName evidence="5">Motility associated factor glycosyltransferase family protein</fullName>
    </recommendedName>
</protein>
<dbReference type="STRING" id="608506.COB47_0920"/>
<dbReference type="Pfam" id="PF20157">
    <property type="entry name" value="Maf_flag10_N"/>
    <property type="match status" value="1"/>
</dbReference>
<proteinExistence type="predicted"/>
<reference evidence="3 4" key="1">
    <citation type="journal article" date="2010" name="J. Bacteriol.">
        <title>Complete genome sequence of the cellulolytic thermophile Caldicellulosiruptor obsidiansis OB47T.</title>
        <authorList>
            <person name="Elkins J.G."/>
            <person name="Lochner A."/>
            <person name="Hamilton-Brehm S.D."/>
            <person name="Davenport K.W."/>
            <person name="Podar M."/>
            <person name="Brown S.D."/>
            <person name="Land M.L."/>
            <person name="Hauser L.J."/>
            <person name="Klingeman D.M."/>
            <person name="Raman B."/>
            <person name="Goodwin L.A."/>
            <person name="Tapia R."/>
            <person name="Meincke L.J."/>
            <person name="Detter J.C."/>
            <person name="Bruce D.C."/>
            <person name="Han C.S."/>
            <person name="Palumbo A.V."/>
            <person name="Cottingham R.W."/>
            <person name="Keller M."/>
            <person name="Graham D.E."/>
        </authorList>
    </citation>
    <scope>NUCLEOTIDE SEQUENCE [LARGE SCALE GENOMIC DNA]</scope>
    <source>
        <strain evidence="4">ATCC BAA-2073 / strain OB47</strain>
    </source>
</reference>
<name>D9TJP5_CALOO</name>
<organism evidence="3 4">
    <name type="scientific">Caldicellulosiruptor obsidiansis (strain ATCC BAA-2073 / JCM 16842 / OB47)</name>
    <dbReference type="NCBI Taxonomy" id="608506"/>
    <lineage>
        <taxon>Bacteria</taxon>
        <taxon>Bacillati</taxon>
        <taxon>Bacillota</taxon>
        <taxon>Bacillota incertae sedis</taxon>
        <taxon>Caldicellulosiruptorales</taxon>
        <taxon>Caldicellulosiruptoraceae</taxon>
        <taxon>Caldicellulosiruptor</taxon>
    </lineage>
</organism>